<sequence length="501" mass="55796">MTDHVFRIKGLHILLIACVLMSVVSVTGQTRSRTKVHVVQAKETVYGLARQYGLSEDDIYTLNPSARQGIKEGQTLLIPSKPIRANSKISAARHPSEHIIQPKETLYSVSKKYGLSEEDLMRVNPGISATNFPAGHKLRIPGSDSTAMASTPMTSQSEIIEVGLMLPLSGNTQRYVEFYEGMLMGLNRLKKRGVSVTLRVYDVSNTSDAEDVIHSGELNDCHLIIGGASNDQIAAISRYADRRGINYVVPFSSGKIAGKASANLFQINPPQEYLYPQVAKLFMQRYADRTAVFITGAGEIEPCAAFIMSEMDKAGRPYTKISSEREQGELVKLLRSDTRIVIMPCMTGESILRRMLSLADGNGKTELVTFFGYPEWQSFDRDLQGRMRKYGTSFYSSFFFNPAQPESEQFLSQYYAWYNHKVSGGFPKYSVLGYDITNYFIGGLASYGRSLRNNLPMLPSTGLQTDFQFREIKGDSGFVNLNLFLVTLRSDGGVDRVPVSR</sequence>
<feature type="domain" description="LysM" evidence="1">
    <location>
        <begin position="96"/>
        <end position="140"/>
    </location>
</feature>
<comment type="caution">
    <text evidence="2">The sequence shown here is derived from an EMBL/GenBank/DDBJ whole genome shotgun (WGS) entry which is preliminary data.</text>
</comment>
<dbReference type="PANTHER" id="PTHR33734:SF22">
    <property type="entry name" value="MEMBRANE-BOUND LYTIC MUREIN TRANSGLYCOSYLASE D"/>
    <property type="match status" value="1"/>
</dbReference>
<dbReference type="InterPro" id="IPR028082">
    <property type="entry name" value="Peripla_BP_I"/>
</dbReference>
<organism evidence="2 3">
    <name type="scientific">Porphyromonas gulae</name>
    <dbReference type="NCBI Taxonomy" id="111105"/>
    <lineage>
        <taxon>Bacteria</taxon>
        <taxon>Pseudomonadati</taxon>
        <taxon>Bacteroidota</taxon>
        <taxon>Bacteroidia</taxon>
        <taxon>Bacteroidales</taxon>
        <taxon>Porphyromonadaceae</taxon>
        <taxon>Porphyromonas</taxon>
    </lineage>
</organism>
<dbReference type="Gene3D" id="3.40.50.2300">
    <property type="match status" value="1"/>
</dbReference>
<evidence type="ECO:0000313" key="3">
    <source>
        <dbReference type="Proteomes" id="UP000030146"/>
    </source>
</evidence>
<dbReference type="InterPro" id="IPR036779">
    <property type="entry name" value="LysM_dom_sf"/>
</dbReference>
<protein>
    <submittedName>
        <fullName evidence="2">Peptidoglycan-binding protein LysM</fullName>
    </submittedName>
</protein>
<dbReference type="PANTHER" id="PTHR33734">
    <property type="entry name" value="LYSM DOMAIN-CONTAINING GPI-ANCHORED PROTEIN 2"/>
    <property type="match status" value="1"/>
</dbReference>
<accession>A0A0A2F6R9</accession>
<dbReference type="Gene3D" id="3.10.350.10">
    <property type="entry name" value="LysM domain"/>
    <property type="match status" value="2"/>
</dbReference>
<dbReference type="Pfam" id="PF01476">
    <property type="entry name" value="LysM"/>
    <property type="match status" value="2"/>
</dbReference>
<keyword evidence="3" id="KW-1185">Reference proteome</keyword>
<feature type="domain" description="LysM" evidence="1">
    <location>
        <begin position="35"/>
        <end position="78"/>
    </location>
</feature>
<dbReference type="RefSeq" id="WP_039425904.1">
    <property type="nucleotide sequence ID" value="NZ_JRAK01000122.1"/>
</dbReference>
<evidence type="ECO:0000259" key="1">
    <source>
        <dbReference type="PROSITE" id="PS51782"/>
    </source>
</evidence>
<dbReference type="SUPFAM" id="SSF53822">
    <property type="entry name" value="Periplasmic binding protein-like I"/>
    <property type="match status" value="1"/>
</dbReference>
<dbReference type="GO" id="GO:0008932">
    <property type="term" value="F:lytic endotransglycosylase activity"/>
    <property type="evidence" value="ECO:0007669"/>
    <property type="project" value="TreeGrafter"/>
</dbReference>
<evidence type="ECO:0000313" key="2">
    <source>
        <dbReference type="EMBL" id="KGN85742.1"/>
    </source>
</evidence>
<gene>
    <name evidence="2" type="ORF">HR15_09110</name>
</gene>
<dbReference type="AlphaFoldDB" id="A0A0A2F6R9"/>
<dbReference type="SMART" id="SM00257">
    <property type="entry name" value="LysM"/>
    <property type="match status" value="2"/>
</dbReference>
<proteinExistence type="predicted"/>
<dbReference type="EMBL" id="JRAK01000122">
    <property type="protein sequence ID" value="KGN85742.1"/>
    <property type="molecule type" value="Genomic_DNA"/>
</dbReference>
<dbReference type="InterPro" id="IPR018392">
    <property type="entry name" value="LysM"/>
</dbReference>
<dbReference type="CDD" id="cd00118">
    <property type="entry name" value="LysM"/>
    <property type="match status" value="2"/>
</dbReference>
<dbReference type="PROSITE" id="PS51782">
    <property type="entry name" value="LYSM"/>
    <property type="match status" value="2"/>
</dbReference>
<name>A0A0A2F6R9_9PORP</name>
<dbReference type="Proteomes" id="UP000030146">
    <property type="component" value="Unassembled WGS sequence"/>
</dbReference>
<dbReference type="SUPFAM" id="SSF54106">
    <property type="entry name" value="LysM domain"/>
    <property type="match status" value="2"/>
</dbReference>
<reference evidence="2 3" key="1">
    <citation type="submission" date="2014-08" db="EMBL/GenBank/DDBJ databases">
        <title>Porphyromonas gulae strain:COT-052_OH3439 Genome sequencing.</title>
        <authorList>
            <person name="Wallis C."/>
            <person name="Deusch O."/>
            <person name="O'Flynn C."/>
            <person name="Davis I."/>
            <person name="Jospin G."/>
            <person name="Darling A.E."/>
            <person name="Coil D.A."/>
            <person name="Alexiev A."/>
            <person name="Horsfall A."/>
            <person name="Kirkwood N."/>
            <person name="Harris S."/>
            <person name="Eisen J.A."/>
        </authorList>
    </citation>
    <scope>NUCLEOTIDE SEQUENCE [LARGE SCALE GENOMIC DNA]</scope>
    <source>
        <strain evidence="3">COT-052 OH3439</strain>
    </source>
</reference>